<accession>A0A371FFK1</accession>
<evidence type="ECO:0000259" key="1">
    <source>
        <dbReference type="Pfam" id="PF03732"/>
    </source>
</evidence>
<feature type="non-terminal residue" evidence="2">
    <location>
        <position position="1"/>
    </location>
</feature>
<evidence type="ECO:0000313" key="3">
    <source>
        <dbReference type="Proteomes" id="UP000257109"/>
    </source>
</evidence>
<dbReference type="PANTHER" id="PTHR33223:SF10">
    <property type="entry name" value="AMINOTRANSFERASE-LIKE PLANT MOBILE DOMAIN-CONTAINING PROTEIN"/>
    <property type="match status" value="1"/>
</dbReference>
<sequence>MKVAQQREEELHHQIATMKAVAKKSRGGVIYINGGNDPLSCKLFLGTLQGVAMHWFATLPLRSISLFNDLTASFVSQFTTNKVKWLEVADLFDNRQVKGETLKSYLTQLNNITVWVNDPDLKFYVKAFQKGLRVGHFSDSLALRRSISRLRRTKQNGLRSKTVWPAGAQVCNSWRLKRGGKAPSPAPAKGLPPNLHSFEREESTNTVGDMPHTVVEVPEGSEESSVRRQLTRLLRVPQSIRPLHGGMPDLAGTN</sequence>
<comment type="caution">
    <text evidence="2">The sequence shown here is derived from an EMBL/GenBank/DDBJ whole genome shotgun (WGS) entry which is preliminary data.</text>
</comment>
<dbReference type="OrthoDB" id="1166289at2759"/>
<gene>
    <name evidence="2" type="ORF">CR513_42832</name>
</gene>
<proteinExistence type="predicted"/>
<feature type="domain" description="Retrotransposon gag" evidence="1">
    <location>
        <begin position="43"/>
        <end position="133"/>
    </location>
</feature>
<dbReference type="PANTHER" id="PTHR33223">
    <property type="entry name" value="CCHC-TYPE DOMAIN-CONTAINING PROTEIN"/>
    <property type="match status" value="1"/>
</dbReference>
<dbReference type="EMBL" id="QJKJ01009278">
    <property type="protein sequence ID" value="RDX77102.1"/>
    <property type="molecule type" value="Genomic_DNA"/>
</dbReference>
<evidence type="ECO:0000313" key="2">
    <source>
        <dbReference type="EMBL" id="RDX77102.1"/>
    </source>
</evidence>
<dbReference type="InterPro" id="IPR005162">
    <property type="entry name" value="Retrotrans_gag_dom"/>
</dbReference>
<dbReference type="AlphaFoldDB" id="A0A371FFK1"/>
<protein>
    <recommendedName>
        <fullName evidence="1">Retrotransposon gag domain-containing protein</fullName>
    </recommendedName>
</protein>
<dbReference type="Pfam" id="PF03732">
    <property type="entry name" value="Retrotrans_gag"/>
    <property type="match status" value="1"/>
</dbReference>
<name>A0A371FFK1_MUCPR</name>
<organism evidence="2 3">
    <name type="scientific">Mucuna pruriens</name>
    <name type="common">Velvet bean</name>
    <name type="synonym">Dolichos pruriens</name>
    <dbReference type="NCBI Taxonomy" id="157652"/>
    <lineage>
        <taxon>Eukaryota</taxon>
        <taxon>Viridiplantae</taxon>
        <taxon>Streptophyta</taxon>
        <taxon>Embryophyta</taxon>
        <taxon>Tracheophyta</taxon>
        <taxon>Spermatophyta</taxon>
        <taxon>Magnoliopsida</taxon>
        <taxon>eudicotyledons</taxon>
        <taxon>Gunneridae</taxon>
        <taxon>Pentapetalae</taxon>
        <taxon>rosids</taxon>
        <taxon>fabids</taxon>
        <taxon>Fabales</taxon>
        <taxon>Fabaceae</taxon>
        <taxon>Papilionoideae</taxon>
        <taxon>50 kb inversion clade</taxon>
        <taxon>NPAAA clade</taxon>
        <taxon>indigoferoid/millettioid clade</taxon>
        <taxon>Phaseoleae</taxon>
        <taxon>Mucuna</taxon>
    </lineage>
</organism>
<reference evidence="2" key="1">
    <citation type="submission" date="2018-05" db="EMBL/GenBank/DDBJ databases">
        <title>Draft genome of Mucuna pruriens seed.</title>
        <authorList>
            <person name="Nnadi N.E."/>
            <person name="Vos R."/>
            <person name="Hasami M.H."/>
            <person name="Devisetty U.K."/>
            <person name="Aguiy J.C."/>
        </authorList>
    </citation>
    <scope>NUCLEOTIDE SEQUENCE [LARGE SCALE GENOMIC DNA]</scope>
    <source>
        <strain evidence="2">JCA_2017</strain>
    </source>
</reference>
<dbReference type="Proteomes" id="UP000257109">
    <property type="component" value="Unassembled WGS sequence"/>
</dbReference>
<keyword evidence="3" id="KW-1185">Reference proteome</keyword>